<accession>A0ABP9FK51</accession>
<reference evidence="3" key="1">
    <citation type="journal article" date="2019" name="Int. J. Syst. Evol. Microbiol.">
        <title>The Global Catalogue of Microorganisms (GCM) 10K type strain sequencing project: providing services to taxonomists for standard genome sequencing and annotation.</title>
        <authorList>
            <consortium name="The Broad Institute Genomics Platform"/>
            <consortium name="The Broad Institute Genome Sequencing Center for Infectious Disease"/>
            <person name="Wu L."/>
            <person name="Ma J."/>
        </authorList>
    </citation>
    <scope>NUCLEOTIDE SEQUENCE [LARGE SCALE GENOMIC DNA]</scope>
    <source>
        <strain evidence="3">JCM 18401</strain>
    </source>
</reference>
<organism evidence="2 3">
    <name type="scientific">Ferrimonas pelagia</name>
    <dbReference type="NCBI Taxonomy" id="1177826"/>
    <lineage>
        <taxon>Bacteria</taxon>
        <taxon>Pseudomonadati</taxon>
        <taxon>Pseudomonadota</taxon>
        <taxon>Gammaproteobacteria</taxon>
        <taxon>Alteromonadales</taxon>
        <taxon>Ferrimonadaceae</taxon>
        <taxon>Ferrimonas</taxon>
    </lineage>
</organism>
<dbReference type="Pfam" id="PF10137">
    <property type="entry name" value="CAP12-PCTIR_TIR"/>
    <property type="match status" value="1"/>
</dbReference>
<comment type="caution">
    <text evidence="2">The sequence shown here is derived from an EMBL/GenBank/DDBJ whole genome shotgun (WGS) entry which is preliminary data.</text>
</comment>
<dbReference type="EMBL" id="BAABJZ010000107">
    <property type="protein sequence ID" value="GAA4903983.1"/>
    <property type="molecule type" value="Genomic_DNA"/>
</dbReference>
<dbReference type="InterPro" id="IPR019302">
    <property type="entry name" value="CAP12/PCTIR_TIR_dom"/>
</dbReference>
<dbReference type="Proteomes" id="UP001499988">
    <property type="component" value="Unassembled WGS sequence"/>
</dbReference>
<sequence length="288" mass="32644">MSQDKTNKPRVFIASSSEALQEVRALHANLEYDAELTNWTHLFDLSQTAIETLETLPQRFDFGIFLFTPDDVVKFRDTEVSKARDNVVFELGLFIGSLGRERCFIVQPRDSDLQLPSDLAGITPATYNPDRSDELESELFTVCGKLAKAMAKTQKTRPKRQLKVPNLTFEYIESEVSDLEHLVLGELLTSLTEDCPKSAWEITRALCGNGRQVQGFNPNPARSKQYNEPAVHLALLTLCNLNLVSKKWHEDMQGNEYLGFFLTEQGTDYILANKAKIESLLCEDDWAF</sequence>
<evidence type="ECO:0000313" key="2">
    <source>
        <dbReference type="EMBL" id="GAA4903983.1"/>
    </source>
</evidence>
<dbReference type="RefSeq" id="WP_345337572.1">
    <property type="nucleotide sequence ID" value="NZ_BAABJZ010000107.1"/>
</dbReference>
<proteinExistence type="predicted"/>
<evidence type="ECO:0000259" key="1">
    <source>
        <dbReference type="Pfam" id="PF10137"/>
    </source>
</evidence>
<gene>
    <name evidence="2" type="ORF">GCM10023333_42910</name>
</gene>
<keyword evidence="3" id="KW-1185">Reference proteome</keyword>
<feature type="domain" description="CD-NTase-associated protein 12/Pycsar effector protein TIR" evidence="1">
    <location>
        <begin position="10"/>
        <end position="128"/>
    </location>
</feature>
<evidence type="ECO:0000313" key="3">
    <source>
        <dbReference type="Proteomes" id="UP001499988"/>
    </source>
</evidence>
<protein>
    <submittedName>
        <fullName evidence="2">Nucleotide-binding protein</fullName>
    </submittedName>
</protein>
<name>A0ABP9FK51_9GAMM</name>